<dbReference type="InterPro" id="IPR001082">
    <property type="entry name" value="Pilin"/>
</dbReference>
<proteinExistence type="inferred from homology"/>
<comment type="similarity">
    <text evidence="1">Belongs to the N-Me-Phe pilin family.</text>
</comment>
<comment type="caution">
    <text evidence="4">The sequence shown here is derived from an EMBL/GenBank/DDBJ whole genome shotgun (WGS) entry which is preliminary data.</text>
</comment>
<evidence type="ECO:0000256" key="1">
    <source>
        <dbReference type="ARBA" id="ARBA00005233"/>
    </source>
</evidence>
<dbReference type="InterPro" id="IPR012902">
    <property type="entry name" value="N_methyl_site"/>
</dbReference>
<dbReference type="RefSeq" id="WP_086488016.1">
    <property type="nucleotide sequence ID" value="NZ_MSLT01000012.1"/>
</dbReference>
<dbReference type="Pfam" id="PF00114">
    <property type="entry name" value="Pilin"/>
    <property type="match status" value="1"/>
</dbReference>
<dbReference type="EMBL" id="MSLT01000012">
    <property type="protein sequence ID" value="OUD14235.1"/>
    <property type="molecule type" value="Genomic_DNA"/>
</dbReference>
<evidence type="ECO:0000313" key="5">
    <source>
        <dbReference type="Proteomes" id="UP000194798"/>
    </source>
</evidence>
<keyword evidence="3" id="KW-1133">Transmembrane helix</keyword>
<dbReference type="SUPFAM" id="SSF54523">
    <property type="entry name" value="Pili subunits"/>
    <property type="match status" value="1"/>
</dbReference>
<organism evidence="4 5">
    <name type="scientific">Thioflexithrix psekupsensis</name>
    <dbReference type="NCBI Taxonomy" id="1570016"/>
    <lineage>
        <taxon>Bacteria</taxon>
        <taxon>Pseudomonadati</taxon>
        <taxon>Pseudomonadota</taxon>
        <taxon>Gammaproteobacteria</taxon>
        <taxon>Thiotrichales</taxon>
        <taxon>Thioflexithrix</taxon>
    </lineage>
</organism>
<evidence type="ECO:0000313" key="4">
    <source>
        <dbReference type="EMBL" id="OUD14235.1"/>
    </source>
</evidence>
<evidence type="ECO:0008006" key="6">
    <source>
        <dbReference type="Google" id="ProtNLM"/>
    </source>
</evidence>
<keyword evidence="3" id="KW-0472">Membrane</keyword>
<dbReference type="Pfam" id="PF07963">
    <property type="entry name" value="N_methyl"/>
    <property type="match status" value="1"/>
</dbReference>
<dbReference type="OrthoDB" id="115249at2"/>
<keyword evidence="3" id="KW-0812">Transmembrane</keyword>
<feature type="transmembrane region" description="Helical" evidence="3">
    <location>
        <begin position="12"/>
        <end position="34"/>
    </location>
</feature>
<dbReference type="InterPro" id="IPR045584">
    <property type="entry name" value="Pilin-like"/>
</dbReference>
<keyword evidence="5" id="KW-1185">Reference proteome</keyword>
<dbReference type="NCBIfam" id="TIGR02532">
    <property type="entry name" value="IV_pilin_GFxxxE"/>
    <property type="match status" value="1"/>
</dbReference>
<name>A0A251X8H7_9GAMM</name>
<gene>
    <name evidence="4" type="ORF">TPSD3_07860</name>
</gene>
<sequence>MFSFSRPQLGFTFIELMTSTAIIGVLASVAIPAYMDYLLRSKAIEALTISQEAMRKITEYYAFYGTFPQDNAEAGLRESDHFYGHYVKNITVENGAIHLELIDSKFKMNSEEEGNAMLTLRPTLTQEGTAFTGLILSWTCGYLNPLPHETVYGVNKTNANPNFLPLECRE</sequence>
<dbReference type="AlphaFoldDB" id="A0A251X8H7"/>
<protein>
    <recommendedName>
        <fullName evidence="6">Prepilin-type N-terminal cleavage/methylation domain-containing protein</fullName>
    </recommendedName>
</protein>
<accession>A0A251X8H7</accession>
<dbReference type="Proteomes" id="UP000194798">
    <property type="component" value="Unassembled WGS sequence"/>
</dbReference>
<evidence type="ECO:0000256" key="2">
    <source>
        <dbReference type="ARBA" id="ARBA00022481"/>
    </source>
</evidence>
<dbReference type="GO" id="GO:0009289">
    <property type="term" value="C:pilus"/>
    <property type="evidence" value="ECO:0007669"/>
    <property type="project" value="InterPro"/>
</dbReference>
<keyword evidence="2" id="KW-0488">Methylation</keyword>
<dbReference type="GO" id="GO:0007155">
    <property type="term" value="P:cell adhesion"/>
    <property type="evidence" value="ECO:0007669"/>
    <property type="project" value="InterPro"/>
</dbReference>
<evidence type="ECO:0000256" key="3">
    <source>
        <dbReference type="SAM" id="Phobius"/>
    </source>
</evidence>
<dbReference type="Gene3D" id="3.30.700.10">
    <property type="entry name" value="Glycoprotein, Type 4 Pilin"/>
    <property type="match status" value="1"/>
</dbReference>
<reference evidence="4 5" key="1">
    <citation type="submission" date="2016-12" db="EMBL/GenBank/DDBJ databases">
        <title>Thioflexothrix psekupsii D3 genome sequencing and assembly.</title>
        <authorList>
            <person name="Fomenkov A."/>
            <person name="Vincze T."/>
            <person name="Grabovich M."/>
            <person name="Anton B.P."/>
            <person name="Dubinina G."/>
            <person name="Orlova M."/>
            <person name="Belousova E."/>
            <person name="Roberts R.J."/>
        </authorList>
    </citation>
    <scope>NUCLEOTIDE SEQUENCE [LARGE SCALE GENOMIC DNA]</scope>
    <source>
        <strain evidence="4">D3</strain>
    </source>
</reference>